<keyword evidence="2" id="KW-1133">Transmembrane helix</keyword>
<evidence type="ECO:0000313" key="4">
    <source>
        <dbReference type="Proteomes" id="UP000555564"/>
    </source>
</evidence>
<protein>
    <submittedName>
        <fullName evidence="3">Uncharacterized protein</fullName>
    </submittedName>
</protein>
<feature type="transmembrane region" description="Helical" evidence="2">
    <location>
        <begin position="61"/>
        <end position="84"/>
    </location>
</feature>
<reference evidence="3 4" key="1">
    <citation type="submission" date="2020-08" db="EMBL/GenBank/DDBJ databases">
        <title>Sequencing the genomes of 1000 actinobacteria strains.</title>
        <authorList>
            <person name="Klenk H.-P."/>
        </authorList>
    </citation>
    <scope>NUCLEOTIDE SEQUENCE [LARGE SCALE GENOMIC DNA]</scope>
    <source>
        <strain evidence="3 4">DSM 44936</strain>
    </source>
</reference>
<feature type="compositionally biased region" description="Low complexity" evidence="1">
    <location>
        <begin position="134"/>
        <end position="152"/>
    </location>
</feature>
<comment type="caution">
    <text evidence="3">The sequence shown here is derived from an EMBL/GenBank/DDBJ whole genome shotgun (WGS) entry which is preliminary data.</text>
</comment>
<keyword evidence="4" id="KW-1185">Reference proteome</keyword>
<dbReference type="Proteomes" id="UP000555564">
    <property type="component" value="Unassembled WGS sequence"/>
</dbReference>
<evidence type="ECO:0000256" key="1">
    <source>
        <dbReference type="SAM" id="MobiDB-lite"/>
    </source>
</evidence>
<evidence type="ECO:0000313" key="3">
    <source>
        <dbReference type="EMBL" id="MBB6472473.1"/>
    </source>
</evidence>
<keyword evidence="2" id="KW-0472">Membrane</keyword>
<gene>
    <name evidence="3" type="ORF">BJ992_001904</name>
</gene>
<evidence type="ECO:0000256" key="2">
    <source>
        <dbReference type="SAM" id="Phobius"/>
    </source>
</evidence>
<accession>A0A7X0M5B6</accession>
<sequence>MSNGVGGKYGTKAVPTYVLAEAETAPLPRITIEEPPPAQAPPAARSFSFRPSRFGDVPMRVIYRTVAGVGAAVAVTAAVAAFMVSRPDDSPAAAPAPAGTLISPLVALPSASASGDSPSVSPAASPEAGVPLASPLASLSTPPSAVATSTPGGPAGSVVATGQASPAATDPSPVATPGRTALELAEADPRVPAMPDERKLANFPGKGGATKGVVKDKRSGISFARFAKQWKLTKSSPFATRRVLPAVKGAGQRGLLATCPVPILVQKELKDTAYLAARWTLNHHPDGSMITWTASQPFKAGKRDGWLLGYRVTYQVKGHTRHSTAAVALVDVPKAKPALVFITIPEAQKKRYADINTLVSSIRAL</sequence>
<organism evidence="3 4">
    <name type="scientific">Sphaerisporangium rubeum</name>
    <dbReference type="NCBI Taxonomy" id="321317"/>
    <lineage>
        <taxon>Bacteria</taxon>
        <taxon>Bacillati</taxon>
        <taxon>Actinomycetota</taxon>
        <taxon>Actinomycetes</taxon>
        <taxon>Streptosporangiales</taxon>
        <taxon>Streptosporangiaceae</taxon>
        <taxon>Sphaerisporangium</taxon>
    </lineage>
</organism>
<name>A0A7X0M5B6_9ACTN</name>
<dbReference type="EMBL" id="JACHIU010000001">
    <property type="protein sequence ID" value="MBB6472473.1"/>
    <property type="molecule type" value="Genomic_DNA"/>
</dbReference>
<proteinExistence type="predicted"/>
<keyword evidence="2" id="KW-0812">Transmembrane</keyword>
<feature type="region of interest" description="Disordered" evidence="1">
    <location>
        <begin position="134"/>
        <end position="212"/>
    </location>
</feature>
<dbReference type="AlphaFoldDB" id="A0A7X0M5B6"/>
<dbReference type="RefSeq" id="WP_184979569.1">
    <property type="nucleotide sequence ID" value="NZ_BAAALO010000037.1"/>
</dbReference>